<reference evidence="1 2" key="1">
    <citation type="journal article" date="2024" name="G3 (Bethesda)">
        <title>Genome assembly of Hibiscus sabdariffa L. provides insights into metabolisms of medicinal natural products.</title>
        <authorList>
            <person name="Kim T."/>
        </authorList>
    </citation>
    <scope>NUCLEOTIDE SEQUENCE [LARGE SCALE GENOMIC DNA]</scope>
    <source>
        <strain evidence="1">TK-2024</strain>
        <tissue evidence="1">Old leaves</tissue>
    </source>
</reference>
<dbReference type="Proteomes" id="UP001472677">
    <property type="component" value="Unassembled WGS sequence"/>
</dbReference>
<protein>
    <submittedName>
        <fullName evidence="1">Uncharacterized protein</fullName>
    </submittedName>
</protein>
<dbReference type="EMBL" id="JBBPBM010000053">
    <property type="protein sequence ID" value="KAK8518091.1"/>
    <property type="molecule type" value="Genomic_DNA"/>
</dbReference>
<sequence length="184" mass="21649">MQENFSNHHQNWHDEGFYDVNLLVCSNFHVFSAIMSKWNQDPNLVFNPLCSFHLLLSLKQTYNLVWDTVTLPTNRSFRKSFSRFAPMTESWRLSFKSHRKTSIQILQMLSYSQHNKVFNLPSIAMEKAETEVKQKRVPPKRGEIKIRIISIIMEFVLRVASKACSGSQRKKKVALEEMQLQKTR</sequence>
<evidence type="ECO:0000313" key="1">
    <source>
        <dbReference type="EMBL" id="KAK8518091.1"/>
    </source>
</evidence>
<evidence type="ECO:0000313" key="2">
    <source>
        <dbReference type="Proteomes" id="UP001472677"/>
    </source>
</evidence>
<gene>
    <name evidence="1" type="ORF">V6N12_017249</name>
</gene>
<proteinExistence type="predicted"/>
<name>A0ABR2CEX4_9ROSI</name>
<keyword evidence="2" id="KW-1185">Reference proteome</keyword>
<organism evidence="1 2">
    <name type="scientific">Hibiscus sabdariffa</name>
    <name type="common">roselle</name>
    <dbReference type="NCBI Taxonomy" id="183260"/>
    <lineage>
        <taxon>Eukaryota</taxon>
        <taxon>Viridiplantae</taxon>
        <taxon>Streptophyta</taxon>
        <taxon>Embryophyta</taxon>
        <taxon>Tracheophyta</taxon>
        <taxon>Spermatophyta</taxon>
        <taxon>Magnoliopsida</taxon>
        <taxon>eudicotyledons</taxon>
        <taxon>Gunneridae</taxon>
        <taxon>Pentapetalae</taxon>
        <taxon>rosids</taxon>
        <taxon>malvids</taxon>
        <taxon>Malvales</taxon>
        <taxon>Malvaceae</taxon>
        <taxon>Malvoideae</taxon>
        <taxon>Hibiscus</taxon>
    </lineage>
</organism>
<comment type="caution">
    <text evidence="1">The sequence shown here is derived from an EMBL/GenBank/DDBJ whole genome shotgun (WGS) entry which is preliminary data.</text>
</comment>
<accession>A0ABR2CEX4</accession>